<gene>
    <name evidence="1" type="ORF">XBI1_840003</name>
</gene>
<comment type="caution">
    <text evidence="1">The sequence shown here is derived from an EMBL/GenBank/DDBJ whole genome shotgun (WGS) entry which is preliminary data.</text>
</comment>
<dbReference type="EMBL" id="CBTB010000295">
    <property type="protein sequence ID" value="CDH35093.1"/>
    <property type="molecule type" value="Genomic_DNA"/>
</dbReference>
<reference evidence="1" key="1">
    <citation type="submission" date="2013-07" db="EMBL/GenBank/DDBJ databases">
        <title>Sub-species coevolution in mutualistic symbiosis.</title>
        <authorList>
            <person name="Murfin K."/>
            <person name="Klassen J."/>
            <person name="Lee M."/>
            <person name="Forst S."/>
            <person name="Stock P."/>
            <person name="Goodrich-Blair H."/>
        </authorList>
    </citation>
    <scope>NUCLEOTIDE SEQUENCE [LARGE SCALE GENOMIC DNA]</scope>
    <source>
        <strain evidence="1">Intermedium</strain>
    </source>
</reference>
<organism evidence="1 2">
    <name type="scientific">Xenorhabdus bovienii str. Intermedium</name>
    <dbReference type="NCBI Taxonomy" id="1379677"/>
    <lineage>
        <taxon>Bacteria</taxon>
        <taxon>Pseudomonadati</taxon>
        <taxon>Pseudomonadota</taxon>
        <taxon>Gammaproteobacteria</taxon>
        <taxon>Enterobacterales</taxon>
        <taxon>Morganellaceae</taxon>
        <taxon>Xenorhabdus</taxon>
    </lineage>
</organism>
<accession>A0A077QP47</accession>
<dbReference type="Proteomes" id="UP000028480">
    <property type="component" value="Unassembled WGS sequence"/>
</dbReference>
<dbReference type="HOGENOM" id="CLU_2739129_0_0_6"/>
<evidence type="ECO:0000313" key="2">
    <source>
        <dbReference type="Proteomes" id="UP000028480"/>
    </source>
</evidence>
<evidence type="ECO:0000313" key="1">
    <source>
        <dbReference type="EMBL" id="CDH35093.1"/>
    </source>
</evidence>
<sequence>MRLATRTPPCDQRIDLNGVVGASLGDWVGLFSLNPLLRMALSIFDILFFQSSAIVLNKMLSSNFRKIYDLR</sequence>
<protein>
    <submittedName>
        <fullName evidence="1">Uncharacterized protein</fullName>
    </submittedName>
</protein>
<dbReference type="AlphaFoldDB" id="A0A077QP47"/>
<proteinExistence type="predicted"/>
<name>A0A077QP47_XENBV</name>